<feature type="transmembrane region" description="Helical" evidence="5">
    <location>
        <begin position="243"/>
        <end position="265"/>
    </location>
</feature>
<dbReference type="SUPFAM" id="SSF161098">
    <property type="entry name" value="MetI-like"/>
    <property type="match status" value="1"/>
</dbReference>
<dbReference type="GO" id="GO:0005886">
    <property type="term" value="C:plasma membrane"/>
    <property type="evidence" value="ECO:0007669"/>
    <property type="project" value="UniProtKB-SubCell"/>
</dbReference>
<sequence>MLTLTVVALVPFLYMGWISLHEARYGQVGAFAGLENYRKLLGDPRFWNSMSVAGLFVAIAVPVEFMLGLIGALVLSQKIRFRSVLIPFLFIPSMMAPIIVGLVWKTMLAGSWGFFSYNILERFGILQGSSVFASPDLALYGLIFVDIWEWTPFMVLTFFAGMQALPANPFWAAQVDGANPVQIFFRLTLPMLAPLLVVIGLIRTIDAFKVYDTIYILTNGGPGITTESPSVLGYKYTFDFWEIGTASALAVVIWLLFFVFCNIFYQIAKRRLNVF</sequence>
<accession>A0A8J6YYE9</accession>
<dbReference type="AlphaFoldDB" id="A0A8J6YYE9"/>
<evidence type="ECO:0000256" key="3">
    <source>
        <dbReference type="ARBA" id="ARBA00022989"/>
    </source>
</evidence>
<keyword evidence="3 5" id="KW-1133">Transmembrane helix</keyword>
<feature type="domain" description="ABC transmembrane type-1" evidence="6">
    <location>
        <begin position="46"/>
        <end position="264"/>
    </location>
</feature>
<comment type="caution">
    <text evidence="7">The sequence shown here is derived from an EMBL/GenBank/DDBJ whole genome shotgun (WGS) entry which is preliminary data.</text>
</comment>
<feature type="transmembrane region" description="Helical" evidence="5">
    <location>
        <begin position="183"/>
        <end position="202"/>
    </location>
</feature>
<reference evidence="7" key="1">
    <citation type="submission" date="2020-09" db="EMBL/GenBank/DDBJ databases">
        <title>A novel bacterium of genus Mangrovicoccus, isolated from South China Sea.</title>
        <authorList>
            <person name="Huang H."/>
            <person name="Mo K."/>
            <person name="Hu Y."/>
        </authorList>
    </citation>
    <scope>NUCLEOTIDE SEQUENCE</scope>
    <source>
        <strain evidence="7">HB182678</strain>
    </source>
</reference>
<dbReference type="CDD" id="cd06261">
    <property type="entry name" value="TM_PBP2"/>
    <property type="match status" value="1"/>
</dbReference>
<dbReference type="InterPro" id="IPR000515">
    <property type="entry name" value="MetI-like"/>
</dbReference>
<organism evidence="7 8">
    <name type="scientific">Mangrovicoccus algicola</name>
    <dbReference type="NCBI Taxonomy" id="2771008"/>
    <lineage>
        <taxon>Bacteria</taxon>
        <taxon>Pseudomonadati</taxon>
        <taxon>Pseudomonadota</taxon>
        <taxon>Alphaproteobacteria</taxon>
        <taxon>Rhodobacterales</taxon>
        <taxon>Paracoccaceae</taxon>
        <taxon>Mangrovicoccus</taxon>
    </lineage>
</organism>
<dbReference type="GO" id="GO:0055085">
    <property type="term" value="P:transmembrane transport"/>
    <property type="evidence" value="ECO:0007669"/>
    <property type="project" value="InterPro"/>
</dbReference>
<name>A0A8J6YYE9_9RHOB</name>
<keyword evidence="2 5" id="KW-0812">Transmembrane</keyword>
<keyword evidence="8" id="KW-1185">Reference proteome</keyword>
<feature type="transmembrane region" description="Helical" evidence="5">
    <location>
        <begin position="137"/>
        <end position="162"/>
    </location>
</feature>
<keyword evidence="4 5" id="KW-0472">Membrane</keyword>
<evidence type="ECO:0000259" key="6">
    <source>
        <dbReference type="PROSITE" id="PS50928"/>
    </source>
</evidence>
<evidence type="ECO:0000256" key="4">
    <source>
        <dbReference type="ARBA" id="ARBA00023136"/>
    </source>
</evidence>
<feature type="transmembrane region" description="Helical" evidence="5">
    <location>
        <begin position="47"/>
        <end position="75"/>
    </location>
</feature>
<evidence type="ECO:0000313" key="8">
    <source>
        <dbReference type="Proteomes" id="UP000609121"/>
    </source>
</evidence>
<gene>
    <name evidence="7" type="ORF">ICN82_11865</name>
</gene>
<dbReference type="EMBL" id="JACVXA010000034">
    <property type="protein sequence ID" value="MBE3638899.1"/>
    <property type="molecule type" value="Genomic_DNA"/>
</dbReference>
<dbReference type="Pfam" id="PF00528">
    <property type="entry name" value="BPD_transp_1"/>
    <property type="match status" value="1"/>
</dbReference>
<evidence type="ECO:0000256" key="2">
    <source>
        <dbReference type="ARBA" id="ARBA00022692"/>
    </source>
</evidence>
<dbReference type="PANTHER" id="PTHR43759">
    <property type="entry name" value="TREHALOSE TRANSPORT SYSTEM PERMEASE PROTEIN SUGA"/>
    <property type="match status" value="1"/>
</dbReference>
<evidence type="ECO:0000313" key="7">
    <source>
        <dbReference type="EMBL" id="MBE3638899.1"/>
    </source>
</evidence>
<comment type="subcellular location">
    <subcellularLocation>
        <location evidence="1 5">Cell membrane</location>
        <topology evidence="1 5">Multi-pass membrane protein</topology>
    </subcellularLocation>
</comment>
<dbReference type="InterPro" id="IPR052730">
    <property type="entry name" value="Sugar_ABC_transporter"/>
</dbReference>
<evidence type="ECO:0000256" key="5">
    <source>
        <dbReference type="RuleBase" id="RU363032"/>
    </source>
</evidence>
<protein>
    <submittedName>
        <fullName evidence="7">Sugar ABC transporter permease</fullName>
    </submittedName>
</protein>
<dbReference type="Gene3D" id="1.10.3720.10">
    <property type="entry name" value="MetI-like"/>
    <property type="match status" value="1"/>
</dbReference>
<dbReference type="PROSITE" id="PS50928">
    <property type="entry name" value="ABC_TM1"/>
    <property type="match status" value="1"/>
</dbReference>
<proteinExistence type="inferred from homology"/>
<keyword evidence="5" id="KW-0813">Transport</keyword>
<feature type="transmembrane region" description="Helical" evidence="5">
    <location>
        <begin position="84"/>
        <end position="104"/>
    </location>
</feature>
<comment type="similarity">
    <text evidence="5">Belongs to the binding-protein-dependent transport system permease family.</text>
</comment>
<dbReference type="InterPro" id="IPR035906">
    <property type="entry name" value="MetI-like_sf"/>
</dbReference>
<dbReference type="Proteomes" id="UP000609121">
    <property type="component" value="Unassembled WGS sequence"/>
</dbReference>
<dbReference type="PANTHER" id="PTHR43759:SF1">
    <property type="entry name" value="GLUCOSE IMPORT SYSTEM PERMEASE PROTEIN GLCT"/>
    <property type="match status" value="1"/>
</dbReference>
<evidence type="ECO:0000256" key="1">
    <source>
        <dbReference type="ARBA" id="ARBA00004651"/>
    </source>
</evidence>